<feature type="transmembrane region" description="Helical" evidence="5">
    <location>
        <begin position="77"/>
        <end position="99"/>
    </location>
</feature>
<feature type="transmembrane region" description="Helical" evidence="5">
    <location>
        <begin position="252"/>
        <end position="273"/>
    </location>
</feature>
<evidence type="ECO:0000313" key="7">
    <source>
        <dbReference type="EMBL" id="QQB45458.1"/>
    </source>
</evidence>
<keyword evidence="2 5" id="KW-0812">Transmembrane</keyword>
<evidence type="ECO:0000256" key="3">
    <source>
        <dbReference type="ARBA" id="ARBA00022989"/>
    </source>
</evidence>
<dbReference type="AlphaFoldDB" id="A0A7T4EDP1"/>
<dbReference type="InterPro" id="IPR020846">
    <property type="entry name" value="MFS_dom"/>
</dbReference>
<dbReference type="InterPro" id="IPR052714">
    <property type="entry name" value="MFS_Exporter"/>
</dbReference>
<dbReference type="EMBL" id="CP066007">
    <property type="protein sequence ID" value="QQB45458.1"/>
    <property type="molecule type" value="Genomic_DNA"/>
</dbReference>
<evidence type="ECO:0000256" key="2">
    <source>
        <dbReference type="ARBA" id="ARBA00022692"/>
    </source>
</evidence>
<comment type="subcellular location">
    <subcellularLocation>
        <location evidence="1">Cell membrane</location>
        <topology evidence="1">Multi-pass membrane protein</topology>
    </subcellularLocation>
</comment>
<dbReference type="OrthoDB" id="5189108at2"/>
<feature type="transmembrane region" description="Helical" evidence="5">
    <location>
        <begin position="376"/>
        <end position="395"/>
    </location>
</feature>
<protein>
    <submittedName>
        <fullName evidence="7">MFS transporter</fullName>
    </submittedName>
</protein>
<dbReference type="Pfam" id="PF07690">
    <property type="entry name" value="MFS_1"/>
    <property type="match status" value="1"/>
</dbReference>
<evidence type="ECO:0000256" key="5">
    <source>
        <dbReference type="SAM" id="Phobius"/>
    </source>
</evidence>
<feature type="transmembrane region" description="Helical" evidence="5">
    <location>
        <begin position="171"/>
        <end position="189"/>
    </location>
</feature>
<dbReference type="SUPFAM" id="SSF103473">
    <property type="entry name" value="MFS general substrate transporter"/>
    <property type="match status" value="1"/>
</dbReference>
<dbReference type="GO" id="GO:0022857">
    <property type="term" value="F:transmembrane transporter activity"/>
    <property type="evidence" value="ECO:0007669"/>
    <property type="project" value="InterPro"/>
</dbReference>
<proteinExistence type="predicted"/>
<reference evidence="7 8" key="1">
    <citation type="submission" date="2020-12" db="EMBL/GenBank/DDBJ databases">
        <title>FDA dAtabase for Regulatory Grade micrObial Sequences (FDA-ARGOS): Supporting development and validation of Infectious Disease Dx tests.</title>
        <authorList>
            <person name="Sproer C."/>
            <person name="Gronow S."/>
            <person name="Severitt S."/>
            <person name="Schroder I."/>
            <person name="Tallon L."/>
            <person name="Sadzewicz L."/>
            <person name="Zhao X."/>
            <person name="Boylan J."/>
            <person name="Ott S."/>
            <person name="Bowen H."/>
            <person name="Vavikolanu K."/>
            <person name="Mehta A."/>
            <person name="Aluvathingal J."/>
            <person name="Nadendla S."/>
            <person name="Lowell S."/>
            <person name="Myers T."/>
            <person name="Yan Y."/>
            <person name="Sichtig H."/>
        </authorList>
    </citation>
    <scope>NUCLEOTIDE SEQUENCE [LARGE SCALE GENOMIC DNA]</scope>
    <source>
        <strain evidence="7 8">FDAARGOS_1053</strain>
    </source>
</reference>
<dbReference type="GO" id="GO:0005886">
    <property type="term" value="C:plasma membrane"/>
    <property type="evidence" value="ECO:0007669"/>
    <property type="project" value="UniProtKB-SubCell"/>
</dbReference>
<gene>
    <name evidence="7" type="ORF">I6I10_07965</name>
</gene>
<dbReference type="InterPro" id="IPR036259">
    <property type="entry name" value="MFS_trans_sf"/>
</dbReference>
<keyword evidence="3 5" id="KW-1133">Transmembrane helix</keyword>
<evidence type="ECO:0000313" key="8">
    <source>
        <dbReference type="Proteomes" id="UP000596145"/>
    </source>
</evidence>
<dbReference type="PANTHER" id="PTHR23531">
    <property type="entry name" value="QUINOLENE RESISTANCE PROTEIN NORA"/>
    <property type="match status" value="1"/>
</dbReference>
<dbReference type="RefSeq" id="WP_084036995.1">
    <property type="nucleotide sequence ID" value="NZ_CP066007.1"/>
</dbReference>
<dbReference type="Proteomes" id="UP000596145">
    <property type="component" value="Chromosome"/>
</dbReference>
<keyword evidence="4 5" id="KW-0472">Membrane</keyword>
<organism evidence="7 8">
    <name type="scientific">Corynebacterium glucuronolyticum</name>
    <dbReference type="NCBI Taxonomy" id="39791"/>
    <lineage>
        <taxon>Bacteria</taxon>
        <taxon>Bacillati</taxon>
        <taxon>Actinomycetota</taxon>
        <taxon>Actinomycetes</taxon>
        <taxon>Mycobacteriales</taxon>
        <taxon>Corynebacteriaceae</taxon>
        <taxon>Corynebacterium</taxon>
    </lineage>
</organism>
<dbReference type="GeneID" id="92760391"/>
<feature type="domain" description="Major facilitator superfamily (MFS) profile" evidence="6">
    <location>
        <begin position="217"/>
        <end position="438"/>
    </location>
</feature>
<dbReference type="InterPro" id="IPR011701">
    <property type="entry name" value="MFS"/>
</dbReference>
<dbReference type="Gene3D" id="1.20.1250.20">
    <property type="entry name" value="MFS general substrate transporter like domains"/>
    <property type="match status" value="1"/>
</dbReference>
<evidence type="ECO:0000259" key="6">
    <source>
        <dbReference type="PROSITE" id="PS50850"/>
    </source>
</evidence>
<feature type="transmembrane region" description="Helical" evidence="5">
    <location>
        <begin position="285"/>
        <end position="304"/>
    </location>
</feature>
<feature type="transmembrane region" description="Helical" evidence="5">
    <location>
        <begin position="111"/>
        <end position="129"/>
    </location>
</feature>
<evidence type="ECO:0000256" key="1">
    <source>
        <dbReference type="ARBA" id="ARBA00004651"/>
    </source>
</evidence>
<feature type="transmembrane region" description="Helical" evidence="5">
    <location>
        <begin position="141"/>
        <end position="159"/>
    </location>
</feature>
<accession>A0A7T4EDP1</accession>
<sequence length="438" mass="45754">MSNKKDEISSVWEAPGFIAALIAIASAFGGWAMLLPVVPYAVLRDGGSASLAGATTGVFMGFTVCTQMITPKLTRRFGYSPVLVCAAFLLGIPALGHIASVKAIPVLSVSAIRGIGFGALCVAESALIAELVPVRFLGKATALLGVSVGLSQCILLPAGLTVSEAVGTTPVYIFTAVVSLMSALMCLRIPRLKPQAAPRNKSRFTEDGRYLAPTWKLVLVPALCICTAAIAYGAISSFLPNAVKESMPAHGALIGGALLAAVGFAQMISRYFAGVVADKRGVPGATMIPAQILVLIGVVLLAVTLTGALAWPWLFVCVLVYGLGYGAIQNESMLDMFTRLPRSKLSEASALWNMSFDSGTGLGSLSLGFVVASSGYVGAFSTAAVIVAVALSLKIGDTIMGNHRIVEYDNTAVRMRQLARLGKRVAGRAPVFSRRRKK</sequence>
<dbReference type="PANTHER" id="PTHR23531:SF1">
    <property type="entry name" value="QUINOLENE RESISTANCE PROTEIN NORA"/>
    <property type="match status" value="1"/>
</dbReference>
<feature type="transmembrane region" description="Helical" evidence="5">
    <location>
        <begin position="46"/>
        <end position="65"/>
    </location>
</feature>
<dbReference type="PROSITE" id="PS50850">
    <property type="entry name" value="MFS"/>
    <property type="match status" value="1"/>
</dbReference>
<feature type="transmembrane region" description="Helical" evidence="5">
    <location>
        <begin position="12"/>
        <end position="34"/>
    </location>
</feature>
<feature type="transmembrane region" description="Helical" evidence="5">
    <location>
        <begin position="210"/>
        <end position="232"/>
    </location>
</feature>
<evidence type="ECO:0000256" key="4">
    <source>
        <dbReference type="ARBA" id="ARBA00023136"/>
    </source>
</evidence>
<name>A0A7T4EDP1_9CORY</name>